<feature type="region of interest" description="Disordered" evidence="5">
    <location>
        <begin position="121"/>
        <end position="147"/>
    </location>
</feature>
<keyword evidence="1" id="KW-0808">Transferase</keyword>
<name>A0A1V0UI67_STRVN</name>
<dbReference type="OrthoDB" id="3787729at2"/>
<dbReference type="GO" id="GO:0005524">
    <property type="term" value="F:ATP binding"/>
    <property type="evidence" value="ECO:0007669"/>
    <property type="project" value="UniProtKB-KW"/>
</dbReference>
<dbReference type="EMBL" id="CP020570">
    <property type="protein sequence ID" value="ARF64945.1"/>
    <property type="molecule type" value="Genomic_DNA"/>
</dbReference>
<evidence type="ECO:0000256" key="1">
    <source>
        <dbReference type="ARBA" id="ARBA00022679"/>
    </source>
</evidence>
<evidence type="ECO:0000256" key="2">
    <source>
        <dbReference type="ARBA" id="ARBA00022741"/>
    </source>
</evidence>
<evidence type="ECO:0000313" key="8">
    <source>
        <dbReference type="Proteomes" id="UP000192445"/>
    </source>
</evidence>
<dbReference type="STRING" id="1935.B1H20_28725"/>
<dbReference type="GO" id="GO:0016301">
    <property type="term" value="F:kinase activity"/>
    <property type="evidence" value="ECO:0007669"/>
    <property type="project" value="UniProtKB-KW"/>
</dbReference>
<dbReference type="KEGG" id="svu:B1H20_28725"/>
<keyword evidence="2" id="KW-0547">Nucleotide-binding</keyword>
<dbReference type="Proteomes" id="UP000192445">
    <property type="component" value="Chromosome"/>
</dbReference>
<reference evidence="7 8" key="1">
    <citation type="submission" date="2017-03" db="EMBL/GenBank/DDBJ databases">
        <title>Complete Genome Sequence of a natural compounds producer, Streptomyces violaceus S21.</title>
        <authorList>
            <person name="Zhong C."/>
            <person name="Zhao Z."/>
            <person name="Fu J."/>
            <person name="Zong G."/>
            <person name="Qin R."/>
            <person name="Cao G."/>
        </authorList>
    </citation>
    <scope>NUCLEOTIDE SEQUENCE [LARGE SCALE GENOMIC DNA]</scope>
    <source>
        <strain evidence="7 8">S21</strain>
    </source>
</reference>
<evidence type="ECO:0000259" key="6">
    <source>
        <dbReference type="Pfam" id="PF18085"/>
    </source>
</evidence>
<sequence length="191" mass="20281">MATVHRTTMSPGKLELITDWLPQQKWYAGGPATPDLTNAGGFRLDDPEGEVGIEFMVVVDGAAEEPVAYLVPLSYRGAALEGAPDEALLGTSEHGVLGTRWIYDGTHDPVVQAQLGALLRGQAEPQHQRESDTPDPSVTVRGTGPDGGFDVRINRVLTSAEAEERPEAHLVAGWTWPDGTAARGVFAAVAS</sequence>
<organism evidence="7 8">
    <name type="scientific">Streptomyces violaceoruber</name>
    <dbReference type="NCBI Taxonomy" id="1935"/>
    <lineage>
        <taxon>Bacteria</taxon>
        <taxon>Bacillati</taxon>
        <taxon>Actinomycetota</taxon>
        <taxon>Actinomycetes</taxon>
        <taxon>Kitasatosporales</taxon>
        <taxon>Streptomycetaceae</taxon>
        <taxon>Streptomyces</taxon>
        <taxon>Streptomyces violaceoruber group</taxon>
    </lineage>
</organism>
<dbReference type="RefSeq" id="WP_030701492.1">
    <property type="nucleotide sequence ID" value="NZ_CP020570.1"/>
</dbReference>
<dbReference type="Pfam" id="PF18085">
    <property type="entry name" value="Mak_N_cap"/>
    <property type="match status" value="1"/>
</dbReference>
<keyword evidence="3" id="KW-0418">Kinase</keyword>
<evidence type="ECO:0000256" key="3">
    <source>
        <dbReference type="ARBA" id="ARBA00022777"/>
    </source>
</evidence>
<feature type="domain" description="Maltokinase N-terminal cap" evidence="6">
    <location>
        <begin position="20"/>
        <end position="108"/>
    </location>
</feature>
<accession>A0A1V0UI67</accession>
<dbReference type="InterPro" id="IPR040999">
    <property type="entry name" value="Mak_N_cap"/>
</dbReference>
<protein>
    <submittedName>
        <fullName evidence="7">1,4-alpha-glucan branching protein</fullName>
    </submittedName>
</protein>
<proteinExistence type="predicted"/>
<dbReference type="AlphaFoldDB" id="A0A1V0UI67"/>
<evidence type="ECO:0000256" key="4">
    <source>
        <dbReference type="ARBA" id="ARBA00022840"/>
    </source>
</evidence>
<evidence type="ECO:0000256" key="5">
    <source>
        <dbReference type="SAM" id="MobiDB-lite"/>
    </source>
</evidence>
<evidence type="ECO:0000313" key="7">
    <source>
        <dbReference type="EMBL" id="ARF64945.1"/>
    </source>
</evidence>
<gene>
    <name evidence="7" type="ORF">B1H20_28725</name>
</gene>
<keyword evidence="4" id="KW-0067">ATP-binding</keyword>